<dbReference type="EMBL" id="BART01005945">
    <property type="protein sequence ID" value="GAG55462.1"/>
    <property type="molecule type" value="Genomic_DNA"/>
</dbReference>
<comment type="caution">
    <text evidence="2">The sequence shown here is derived from an EMBL/GenBank/DDBJ whole genome shotgun (WGS) entry which is preliminary data.</text>
</comment>
<evidence type="ECO:0000256" key="1">
    <source>
        <dbReference type="SAM" id="Phobius"/>
    </source>
</evidence>
<feature type="transmembrane region" description="Helical" evidence="1">
    <location>
        <begin position="6"/>
        <end position="22"/>
    </location>
</feature>
<keyword evidence="1" id="KW-1133">Transmembrane helix</keyword>
<dbReference type="AlphaFoldDB" id="X0ZB46"/>
<accession>X0ZB46</accession>
<gene>
    <name evidence="2" type="ORF">S01H4_13493</name>
</gene>
<proteinExistence type="predicted"/>
<reference evidence="2" key="1">
    <citation type="journal article" date="2014" name="Front. Microbiol.">
        <title>High frequency of phylogenetically diverse reductive dehalogenase-homologous genes in deep subseafloor sedimentary metagenomes.</title>
        <authorList>
            <person name="Kawai M."/>
            <person name="Futagami T."/>
            <person name="Toyoda A."/>
            <person name="Takaki Y."/>
            <person name="Nishi S."/>
            <person name="Hori S."/>
            <person name="Arai W."/>
            <person name="Tsubouchi T."/>
            <person name="Morono Y."/>
            <person name="Uchiyama I."/>
            <person name="Ito T."/>
            <person name="Fujiyama A."/>
            <person name="Inagaki F."/>
            <person name="Takami H."/>
        </authorList>
    </citation>
    <scope>NUCLEOTIDE SEQUENCE</scope>
    <source>
        <strain evidence="2">Expedition CK06-06</strain>
    </source>
</reference>
<evidence type="ECO:0000313" key="2">
    <source>
        <dbReference type="EMBL" id="GAG55462.1"/>
    </source>
</evidence>
<protein>
    <submittedName>
        <fullName evidence="2">Uncharacterized protein</fullName>
    </submittedName>
</protein>
<name>X0ZB46_9ZZZZ</name>
<organism evidence="2">
    <name type="scientific">marine sediment metagenome</name>
    <dbReference type="NCBI Taxonomy" id="412755"/>
    <lineage>
        <taxon>unclassified sequences</taxon>
        <taxon>metagenomes</taxon>
        <taxon>ecological metagenomes</taxon>
    </lineage>
</organism>
<keyword evidence="1" id="KW-0812">Transmembrane</keyword>
<sequence>MKETLEIWSMMLFVVVALMATKKTKFGQMTLRATKALEYLKTIPEPIRKTVTGIHWLHKLVAEAEDWEMPDWVMKNENYDWVAILFVSDGLPLLVYQKSALRAFEAHLMKLESEGATVKSANKASPAPCRN</sequence>
<keyword evidence="1" id="KW-0472">Membrane</keyword>